<keyword evidence="1" id="KW-0863">Zinc-finger</keyword>
<gene>
    <name evidence="4" type="ORF">FIBSPDRAFT_945185</name>
</gene>
<proteinExistence type="predicted"/>
<dbReference type="EMBL" id="KV417490">
    <property type="protein sequence ID" value="KZP31150.1"/>
    <property type="molecule type" value="Genomic_DNA"/>
</dbReference>
<organism evidence="4 5">
    <name type="scientific">Athelia psychrophila</name>
    <dbReference type="NCBI Taxonomy" id="1759441"/>
    <lineage>
        <taxon>Eukaryota</taxon>
        <taxon>Fungi</taxon>
        <taxon>Dikarya</taxon>
        <taxon>Basidiomycota</taxon>
        <taxon>Agaricomycotina</taxon>
        <taxon>Agaricomycetes</taxon>
        <taxon>Agaricomycetidae</taxon>
        <taxon>Atheliales</taxon>
        <taxon>Atheliaceae</taxon>
        <taxon>Athelia</taxon>
    </lineage>
</organism>
<accession>A0A166TZB3</accession>
<dbReference type="AlphaFoldDB" id="A0A166TZB3"/>
<feature type="domain" description="C2H2-type" evidence="3">
    <location>
        <begin position="44"/>
        <end position="74"/>
    </location>
</feature>
<keyword evidence="1" id="KW-0862">Zinc</keyword>
<evidence type="ECO:0000259" key="3">
    <source>
        <dbReference type="PROSITE" id="PS50157"/>
    </source>
</evidence>
<dbReference type="InterPro" id="IPR013087">
    <property type="entry name" value="Znf_C2H2_type"/>
</dbReference>
<evidence type="ECO:0000313" key="4">
    <source>
        <dbReference type="EMBL" id="KZP31150.1"/>
    </source>
</evidence>
<name>A0A166TZB3_9AGAM</name>
<protein>
    <recommendedName>
        <fullName evidence="3">C2H2-type domain-containing protein</fullName>
    </recommendedName>
</protein>
<keyword evidence="1" id="KW-0479">Metal-binding</keyword>
<reference evidence="4 5" key="1">
    <citation type="journal article" date="2016" name="Mol. Biol. Evol.">
        <title>Comparative Genomics of Early-Diverging Mushroom-Forming Fungi Provides Insights into the Origins of Lignocellulose Decay Capabilities.</title>
        <authorList>
            <person name="Nagy L.G."/>
            <person name="Riley R."/>
            <person name="Tritt A."/>
            <person name="Adam C."/>
            <person name="Daum C."/>
            <person name="Floudas D."/>
            <person name="Sun H."/>
            <person name="Yadav J.S."/>
            <person name="Pangilinan J."/>
            <person name="Larsson K.H."/>
            <person name="Matsuura K."/>
            <person name="Barry K."/>
            <person name="Labutti K."/>
            <person name="Kuo R."/>
            <person name="Ohm R.A."/>
            <person name="Bhattacharya S.S."/>
            <person name="Shirouzu T."/>
            <person name="Yoshinaga Y."/>
            <person name="Martin F.M."/>
            <person name="Grigoriev I.V."/>
            <person name="Hibbett D.S."/>
        </authorList>
    </citation>
    <scope>NUCLEOTIDE SEQUENCE [LARGE SCALE GENOMIC DNA]</scope>
    <source>
        <strain evidence="4 5">CBS 109695</strain>
    </source>
</reference>
<dbReference type="PROSITE" id="PS00028">
    <property type="entry name" value="ZINC_FINGER_C2H2_1"/>
    <property type="match status" value="1"/>
</dbReference>
<sequence length="91" mass="10080">MSTSKFSLPSTLPSKIALQDVTTAPDKLQSSLARVTSPAETPLWICGVPDCHRLFPSRERIMQHRKQNHGSEEDRDIITWNDPPAAEPATA</sequence>
<evidence type="ECO:0000313" key="5">
    <source>
        <dbReference type="Proteomes" id="UP000076532"/>
    </source>
</evidence>
<dbReference type="GO" id="GO:0008270">
    <property type="term" value="F:zinc ion binding"/>
    <property type="evidence" value="ECO:0007669"/>
    <property type="project" value="UniProtKB-KW"/>
</dbReference>
<feature type="region of interest" description="Disordered" evidence="2">
    <location>
        <begin position="63"/>
        <end position="91"/>
    </location>
</feature>
<keyword evidence="5" id="KW-1185">Reference proteome</keyword>
<dbReference type="PROSITE" id="PS50157">
    <property type="entry name" value="ZINC_FINGER_C2H2_2"/>
    <property type="match status" value="1"/>
</dbReference>
<evidence type="ECO:0000256" key="1">
    <source>
        <dbReference type="PROSITE-ProRule" id="PRU00042"/>
    </source>
</evidence>
<evidence type="ECO:0000256" key="2">
    <source>
        <dbReference type="SAM" id="MobiDB-lite"/>
    </source>
</evidence>
<dbReference type="Proteomes" id="UP000076532">
    <property type="component" value="Unassembled WGS sequence"/>
</dbReference>
<dbReference type="OrthoDB" id="3222551at2759"/>